<dbReference type="EMBL" id="CP002582">
    <property type="protein sequence ID" value="ADZ85136.1"/>
    <property type="molecule type" value="Genomic_DNA"/>
</dbReference>
<protein>
    <recommendedName>
        <fullName evidence="3">Replicative DNA helicase</fullName>
    </recommendedName>
</protein>
<organism evidence="1 2">
    <name type="scientific">Cellulosilyticum lentocellum (strain ATCC 49066 / DSM 5427 / NCIMB 11756 / RHM5)</name>
    <name type="common">Clostridium lentocellum</name>
    <dbReference type="NCBI Taxonomy" id="642492"/>
    <lineage>
        <taxon>Bacteria</taxon>
        <taxon>Bacillati</taxon>
        <taxon>Bacillota</taxon>
        <taxon>Clostridia</taxon>
        <taxon>Lachnospirales</taxon>
        <taxon>Cellulosilyticaceae</taxon>
        <taxon>Cellulosilyticum</taxon>
    </lineage>
</organism>
<dbReference type="RefSeq" id="WP_013658412.1">
    <property type="nucleotide sequence ID" value="NC_015275.1"/>
</dbReference>
<evidence type="ECO:0000313" key="1">
    <source>
        <dbReference type="EMBL" id="ADZ85136.1"/>
    </source>
</evidence>
<reference evidence="1 2" key="1">
    <citation type="journal article" date="2011" name="J. Bacteriol.">
        <title>Complete genome sequence of the cellulose-degrading bacterium Cellulosilyticum lentocellum.</title>
        <authorList>
            <consortium name="US DOE Joint Genome Institute"/>
            <person name="Miller D.A."/>
            <person name="Suen G."/>
            <person name="Bruce D."/>
            <person name="Copeland A."/>
            <person name="Cheng J.F."/>
            <person name="Detter C."/>
            <person name="Goodwin L.A."/>
            <person name="Han C.S."/>
            <person name="Hauser L.J."/>
            <person name="Land M.L."/>
            <person name="Lapidus A."/>
            <person name="Lucas S."/>
            <person name="Meincke L."/>
            <person name="Pitluck S."/>
            <person name="Tapia R."/>
            <person name="Teshima H."/>
            <person name="Woyke T."/>
            <person name="Fox B.G."/>
            <person name="Angert E.R."/>
            <person name="Currie C.R."/>
        </authorList>
    </citation>
    <scope>NUCLEOTIDE SEQUENCE [LARGE SCALE GENOMIC DNA]</scope>
    <source>
        <strain evidence="2">ATCC 49066 / DSM 5427 / NCIMB 11756 / RHM5</strain>
    </source>
</reference>
<keyword evidence="2" id="KW-1185">Reference proteome</keyword>
<evidence type="ECO:0000313" key="2">
    <source>
        <dbReference type="Proteomes" id="UP000008467"/>
    </source>
</evidence>
<accession>F2JRV6</accession>
<dbReference type="Proteomes" id="UP000008467">
    <property type="component" value="Chromosome"/>
</dbReference>
<gene>
    <name evidence="1" type="ordered locus">Clole_3449</name>
</gene>
<dbReference type="eggNOG" id="ENOG502Z91F">
    <property type="taxonomic scope" value="Bacteria"/>
</dbReference>
<dbReference type="HOGENOM" id="CLU_542601_0_0_9"/>
<dbReference type="KEGG" id="cle:Clole_3449"/>
<evidence type="ECO:0008006" key="3">
    <source>
        <dbReference type="Google" id="ProtNLM"/>
    </source>
</evidence>
<dbReference type="AlphaFoldDB" id="F2JRV6"/>
<sequence>MSIEARSVMEQFGERMKRLAIYEPLHRLDRKKGKDRSGNELPYYELGMLTLLFFFENMIMRHKTSGARELALFLYEVCHEKINLDEAGFEELAREIIEVYRPSNGKRNSRSFYNWETGQEETVYYSILKAARSDLKSNTQYYTLDEQGLELIFSSREYFSEFQISINQLLLRKQLEKGEFMGSLRQLDEMDLSAEALTERLAKIKHEVSRSIVSEETYTRYKKLIEDINLRLIRENEEFEELHEFVRLTKDSLKYKLDNAKDKKAYEFILKIDNRLEEVHHEHSKLLQESIALRTHALDAAQQSLYYIGIDSFNFEQEIVDALMGKPMPLCTSSTFIEPFLNLERAKLWHPMSIFYKQRIERVGEVDKGKAFTYGATEEEISKGKSKIGQYFKEVMSELIPLFEEKSVVTLEDICNQIEGLRPEWLEQRLFYDMWMILHQKSPIVLENLDEESLLNGIKEALGGITNSIKVMEYEGTVQKVPRFEIKNMLIDITMRQKEGERNEL</sequence>
<proteinExistence type="predicted"/>
<dbReference type="STRING" id="642492.Clole_3449"/>
<name>F2JRV6_CELLD</name>